<dbReference type="Pfam" id="PF01494">
    <property type="entry name" value="FAD_binding_3"/>
    <property type="match status" value="1"/>
</dbReference>
<evidence type="ECO:0000256" key="3">
    <source>
        <dbReference type="ARBA" id="ARBA00022827"/>
    </source>
</evidence>
<reference evidence="6 7" key="1">
    <citation type="submission" date="2020-06" db="EMBL/GenBank/DDBJ databases">
        <authorList>
            <person name="Chanama M."/>
        </authorList>
    </citation>
    <scope>NUCLEOTIDE SEQUENCE [LARGE SCALE GENOMIC DNA]</scope>
    <source>
        <strain evidence="6 7">TBRC6557</strain>
    </source>
</reference>
<dbReference type="InterPro" id="IPR050641">
    <property type="entry name" value="RIFMO-like"/>
</dbReference>
<keyword evidence="7" id="KW-1185">Reference proteome</keyword>
<keyword evidence="3" id="KW-0274">FAD</keyword>
<feature type="compositionally biased region" description="Basic and acidic residues" evidence="4">
    <location>
        <begin position="404"/>
        <end position="413"/>
    </location>
</feature>
<feature type="region of interest" description="Disordered" evidence="4">
    <location>
        <begin position="386"/>
        <end position="420"/>
    </location>
</feature>
<evidence type="ECO:0000256" key="4">
    <source>
        <dbReference type="SAM" id="MobiDB-lite"/>
    </source>
</evidence>
<evidence type="ECO:0000313" key="7">
    <source>
        <dbReference type="Proteomes" id="UP000546126"/>
    </source>
</evidence>
<dbReference type="GO" id="GO:0071949">
    <property type="term" value="F:FAD binding"/>
    <property type="evidence" value="ECO:0007669"/>
    <property type="project" value="InterPro"/>
</dbReference>
<protein>
    <submittedName>
        <fullName evidence="6">FAD-dependent oxidoreductase</fullName>
    </submittedName>
</protein>
<keyword evidence="2" id="KW-0285">Flavoprotein</keyword>
<evidence type="ECO:0000259" key="5">
    <source>
        <dbReference type="Pfam" id="PF01494"/>
    </source>
</evidence>
<dbReference type="PRINTS" id="PR00420">
    <property type="entry name" value="RNGMNOXGNASE"/>
</dbReference>
<sequence length="420" mass="43945">MSGVAVVGAGPVGLTAALTLARAGVPVTVFEREAGLARQSRASTFHPATLDLLDDLGVAEPLIARGRVVDRVQWRDRAGVVLAEMGMGSLDGMTRHPYRLHAEQSSLTPLLLAALEAEPDADVRFGTAVDGVAEGGTGVRLRIGQSWARAKYVVAADGAHSTVRGSLGLPFPRAAYPTQALRVFTDSPLDELLPRLAPLTYVRDVGQSCSLLALPDHWRIVVRIPCDARNPLATSSVAALVRRALPGVSRPVRVIGADRYGLSRGVLGSFRCGRVLFAGDAAHLTSTAGGLNMNAGIHDAVELGAVLAEVTAGHAGPAALDAWAARRRNVLLEHVIPRSEARVAGVQDRDSSRLAAAMAGLRAIAGDPQATRLYLAQASMLDTLPGGMPASAADTLPGRPPGRGPDRVLDPVPHHPVRQS</sequence>
<name>A0A7Y6IR66_9ACTN</name>
<dbReference type="InterPro" id="IPR036188">
    <property type="entry name" value="FAD/NAD-bd_sf"/>
</dbReference>
<comment type="cofactor">
    <cofactor evidence="1">
        <name>FAD</name>
        <dbReference type="ChEBI" id="CHEBI:57692"/>
    </cofactor>
</comment>
<comment type="caution">
    <text evidence="6">The sequence shown here is derived from an EMBL/GenBank/DDBJ whole genome shotgun (WGS) entry which is preliminary data.</text>
</comment>
<dbReference type="GO" id="GO:0016709">
    <property type="term" value="F:oxidoreductase activity, acting on paired donors, with incorporation or reduction of molecular oxygen, NAD(P)H as one donor, and incorporation of one atom of oxygen"/>
    <property type="evidence" value="ECO:0007669"/>
    <property type="project" value="UniProtKB-ARBA"/>
</dbReference>
<evidence type="ECO:0000256" key="1">
    <source>
        <dbReference type="ARBA" id="ARBA00001974"/>
    </source>
</evidence>
<organism evidence="6 7">
    <name type="scientific">Nonomuraea rhodomycinica</name>
    <dbReference type="NCBI Taxonomy" id="1712872"/>
    <lineage>
        <taxon>Bacteria</taxon>
        <taxon>Bacillati</taxon>
        <taxon>Actinomycetota</taxon>
        <taxon>Actinomycetes</taxon>
        <taxon>Streptosporangiales</taxon>
        <taxon>Streptosporangiaceae</taxon>
        <taxon>Nonomuraea</taxon>
    </lineage>
</organism>
<dbReference type="SUPFAM" id="SSF51905">
    <property type="entry name" value="FAD/NAD(P)-binding domain"/>
    <property type="match status" value="1"/>
</dbReference>
<dbReference type="PANTHER" id="PTHR43004">
    <property type="entry name" value="TRK SYSTEM POTASSIUM UPTAKE PROTEIN"/>
    <property type="match status" value="1"/>
</dbReference>
<evidence type="ECO:0000313" key="6">
    <source>
        <dbReference type="EMBL" id="NUW42907.1"/>
    </source>
</evidence>
<dbReference type="Gene3D" id="3.50.50.60">
    <property type="entry name" value="FAD/NAD(P)-binding domain"/>
    <property type="match status" value="1"/>
</dbReference>
<gene>
    <name evidence="6" type="ORF">HT134_22605</name>
</gene>
<dbReference type="RefSeq" id="WP_175602441.1">
    <property type="nucleotide sequence ID" value="NZ_JABWGO010000005.1"/>
</dbReference>
<accession>A0A7Y6IR66</accession>
<proteinExistence type="predicted"/>
<dbReference type="PANTHER" id="PTHR43004:SF19">
    <property type="entry name" value="BINDING MONOOXYGENASE, PUTATIVE (JCVI)-RELATED"/>
    <property type="match status" value="1"/>
</dbReference>
<evidence type="ECO:0000256" key="2">
    <source>
        <dbReference type="ARBA" id="ARBA00022630"/>
    </source>
</evidence>
<dbReference type="Proteomes" id="UP000546126">
    <property type="component" value="Unassembled WGS sequence"/>
</dbReference>
<dbReference type="EMBL" id="JABWGO010000005">
    <property type="protein sequence ID" value="NUW42907.1"/>
    <property type="molecule type" value="Genomic_DNA"/>
</dbReference>
<dbReference type="AlphaFoldDB" id="A0A7Y6IR66"/>
<dbReference type="Gene3D" id="3.30.70.2450">
    <property type="match status" value="1"/>
</dbReference>
<dbReference type="InterPro" id="IPR002938">
    <property type="entry name" value="FAD-bd"/>
</dbReference>
<feature type="domain" description="FAD-binding" evidence="5">
    <location>
        <begin position="4"/>
        <end position="330"/>
    </location>
</feature>